<dbReference type="GO" id="GO:0004674">
    <property type="term" value="F:protein serine/threonine kinase activity"/>
    <property type="evidence" value="ECO:0007669"/>
    <property type="project" value="UniProtKB-KW"/>
</dbReference>
<dbReference type="SMART" id="SM00220">
    <property type="entry name" value="S_TKc"/>
    <property type="match status" value="1"/>
</dbReference>
<evidence type="ECO:0000256" key="2">
    <source>
        <dbReference type="ARBA" id="ARBA00022527"/>
    </source>
</evidence>
<evidence type="ECO:0000313" key="11">
    <source>
        <dbReference type="Proteomes" id="UP001165079"/>
    </source>
</evidence>
<dbReference type="GO" id="GO:0005524">
    <property type="term" value="F:ATP binding"/>
    <property type="evidence" value="ECO:0007669"/>
    <property type="project" value="UniProtKB-KW"/>
</dbReference>
<keyword evidence="4" id="KW-0547">Nucleotide-binding</keyword>
<keyword evidence="11" id="KW-1185">Reference proteome</keyword>
<protein>
    <recommendedName>
        <fullName evidence="1">non-specific serine/threonine protein kinase</fullName>
        <ecNumber evidence="1">2.7.11.1</ecNumber>
    </recommendedName>
</protein>
<dbReference type="PROSITE" id="PS00108">
    <property type="entry name" value="PROTEIN_KINASE_ST"/>
    <property type="match status" value="1"/>
</dbReference>
<keyword evidence="5" id="KW-0418">Kinase</keyword>
<reference evidence="10" key="1">
    <citation type="submission" date="2023-03" db="EMBL/GenBank/DDBJ databases">
        <title>Actinorhabdospora filicis NBRC 111898.</title>
        <authorList>
            <person name="Ichikawa N."/>
            <person name="Sato H."/>
            <person name="Tonouchi N."/>
        </authorList>
    </citation>
    <scope>NUCLEOTIDE SEQUENCE</scope>
    <source>
        <strain evidence="10">NBRC 111898</strain>
    </source>
</reference>
<dbReference type="PRINTS" id="PR01217">
    <property type="entry name" value="PRICHEXTENSN"/>
</dbReference>
<evidence type="ECO:0000256" key="8">
    <source>
        <dbReference type="SAM" id="Phobius"/>
    </source>
</evidence>
<dbReference type="Pfam" id="PF00069">
    <property type="entry name" value="Pkinase"/>
    <property type="match status" value="1"/>
</dbReference>
<keyword evidence="6" id="KW-0067">ATP-binding</keyword>
<dbReference type="PANTHER" id="PTHR43289">
    <property type="entry name" value="MITOGEN-ACTIVATED PROTEIN KINASE KINASE KINASE 20-RELATED"/>
    <property type="match status" value="1"/>
</dbReference>
<keyword evidence="8" id="KW-1133">Transmembrane helix</keyword>
<accession>A0A9W6SQN3</accession>
<dbReference type="Gene3D" id="1.10.510.10">
    <property type="entry name" value="Transferase(Phosphotransferase) domain 1"/>
    <property type="match status" value="1"/>
</dbReference>
<evidence type="ECO:0000256" key="1">
    <source>
        <dbReference type="ARBA" id="ARBA00012513"/>
    </source>
</evidence>
<dbReference type="SUPFAM" id="SSF56112">
    <property type="entry name" value="Protein kinase-like (PK-like)"/>
    <property type="match status" value="1"/>
</dbReference>
<feature type="compositionally biased region" description="Pro residues" evidence="7">
    <location>
        <begin position="282"/>
        <end position="293"/>
    </location>
</feature>
<gene>
    <name evidence="10" type="ORF">Afil01_52040</name>
</gene>
<sequence length="711" mass="75354">MSAQFWSPGAGDVPDLPDLTDLRVIARGGYTTVYRAHQVSGGREVALRIDKRPFAQPEQRARFEQEVRAAGRLSGHPNVVDLFAAGVTDDGRPYVVMELCEGSYADRLDAEGSISDAEVKDIGMQLADALAGAHERGVLHRDIKPANILIRRDGRPVLADFGLAVVTDAALRTDGATIGHLTPAYAPLETLQMKPASQFSDVYSLAATLYALLAGHPPRFSSDITDLREVMELFGRPIPDVTGASALLVGMLRAAMTSNPDGRPTAEQFREMLDSVPLAKPTAPPQRPSPRPPAQGDFPIPEAREVPEPSGAFRSPAEAATAVFPVAAASPEPSGGFARPEPTGPFRTPEPPGPAAPPEPSGPFRIPEPRPDVHEPSGSFRSPAPPAVPEPSGGFRSPVAPPPEPSGGFARPDVHEPSGGFRSPAPPRPEPTEAFRPPEPSGGFPAPEHSRGYPGPEPSGDFRRPDAPGYPPPQHPSGGFPRSDVHEPSGGFRAPEESPFAAEPTRYGPDAPARSRLRIPGKELVRSRLDRRKGEDEEGGRAKFFIITGAVALVVLILIVWGVVSLFSEDEPADTAGNTPNGGAQCAVTAQGTGCVPKPTCFNDFAIADSGAASATEAACTAEHAWEAYATGKLPDNLSAPVYKDVAAVDFIQKACRTKDVLKEFVPAAELDDWTTDVLPPSTQAFEGGDKTFYCIARKPDQTLTAPTLVK</sequence>
<evidence type="ECO:0000313" key="10">
    <source>
        <dbReference type="EMBL" id="GLZ80397.1"/>
    </source>
</evidence>
<dbReference type="InterPro" id="IPR008271">
    <property type="entry name" value="Ser/Thr_kinase_AS"/>
</dbReference>
<evidence type="ECO:0000256" key="4">
    <source>
        <dbReference type="ARBA" id="ARBA00022741"/>
    </source>
</evidence>
<evidence type="ECO:0000259" key="9">
    <source>
        <dbReference type="PROSITE" id="PS50011"/>
    </source>
</evidence>
<dbReference type="RefSeq" id="WP_285665565.1">
    <property type="nucleotide sequence ID" value="NZ_BSTX01000004.1"/>
</dbReference>
<dbReference type="PROSITE" id="PS50011">
    <property type="entry name" value="PROTEIN_KINASE_DOM"/>
    <property type="match status" value="1"/>
</dbReference>
<dbReference type="EMBL" id="BSTX01000004">
    <property type="protein sequence ID" value="GLZ80397.1"/>
    <property type="molecule type" value="Genomic_DNA"/>
</dbReference>
<keyword evidence="2" id="KW-0723">Serine/threonine-protein kinase</keyword>
<organism evidence="10 11">
    <name type="scientific">Actinorhabdospora filicis</name>
    <dbReference type="NCBI Taxonomy" id="1785913"/>
    <lineage>
        <taxon>Bacteria</taxon>
        <taxon>Bacillati</taxon>
        <taxon>Actinomycetota</taxon>
        <taxon>Actinomycetes</taxon>
        <taxon>Micromonosporales</taxon>
        <taxon>Micromonosporaceae</taxon>
        <taxon>Actinorhabdospora</taxon>
    </lineage>
</organism>
<dbReference type="InterPro" id="IPR011009">
    <property type="entry name" value="Kinase-like_dom_sf"/>
</dbReference>
<feature type="transmembrane region" description="Helical" evidence="8">
    <location>
        <begin position="542"/>
        <end position="564"/>
    </location>
</feature>
<dbReference type="CDD" id="cd14014">
    <property type="entry name" value="STKc_PknB_like"/>
    <property type="match status" value="1"/>
</dbReference>
<dbReference type="PANTHER" id="PTHR43289:SF6">
    <property type="entry name" value="SERINE_THREONINE-PROTEIN KINASE NEKL-3"/>
    <property type="match status" value="1"/>
</dbReference>
<feature type="compositionally biased region" description="Pro residues" evidence="7">
    <location>
        <begin position="348"/>
        <end position="361"/>
    </location>
</feature>
<evidence type="ECO:0000256" key="7">
    <source>
        <dbReference type="SAM" id="MobiDB-lite"/>
    </source>
</evidence>
<proteinExistence type="predicted"/>
<evidence type="ECO:0000256" key="3">
    <source>
        <dbReference type="ARBA" id="ARBA00022679"/>
    </source>
</evidence>
<keyword evidence="8" id="KW-0812">Transmembrane</keyword>
<evidence type="ECO:0000256" key="6">
    <source>
        <dbReference type="ARBA" id="ARBA00022840"/>
    </source>
</evidence>
<feature type="region of interest" description="Disordered" evidence="7">
    <location>
        <begin position="278"/>
        <end position="315"/>
    </location>
</feature>
<keyword evidence="8" id="KW-0472">Membrane</keyword>
<dbReference type="EC" id="2.7.11.1" evidence="1"/>
<keyword evidence="3" id="KW-0808">Transferase</keyword>
<feature type="domain" description="Protein kinase" evidence="9">
    <location>
        <begin position="19"/>
        <end position="279"/>
    </location>
</feature>
<dbReference type="InterPro" id="IPR000719">
    <property type="entry name" value="Prot_kinase_dom"/>
</dbReference>
<comment type="caution">
    <text evidence="10">The sequence shown here is derived from an EMBL/GenBank/DDBJ whole genome shotgun (WGS) entry which is preliminary data.</text>
</comment>
<dbReference type="Proteomes" id="UP001165079">
    <property type="component" value="Unassembled WGS sequence"/>
</dbReference>
<name>A0A9W6SQN3_9ACTN</name>
<evidence type="ECO:0000256" key="5">
    <source>
        <dbReference type="ARBA" id="ARBA00022777"/>
    </source>
</evidence>
<dbReference type="AlphaFoldDB" id="A0A9W6SQN3"/>
<feature type="region of interest" description="Disordered" evidence="7">
    <location>
        <begin position="329"/>
        <end position="519"/>
    </location>
</feature>